<evidence type="ECO:0000256" key="1">
    <source>
        <dbReference type="SAM" id="MobiDB-lite"/>
    </source>
</evidence>
<accession>A0A016SRL6</accession>
<dbReference type="Proteomes" id="UP000024635">
    <property type="component" value="Unassembled WGS sequence"/>
</dbReference>
<evidence type="ECO:0000256" key="2">
    <source>
        <dbReference type="SAM" id="SignalP"/>
    </source>
</evidence>
<dbReference type="AlphaFoldDB" id="A0A016SRL6"/>
<reference evidence="4" key="1">
    <citation type="journal article" date="2015" name="Nat. Genet.">
        <title>The genome and transcriptome of the zoonotic hookworm Ancylostoma ceylanicum identify infection-specific gene families.</title>
        <authorList>
            <person name="Schwarz E.M."/>
            <person name="Hu Y."/>
            <person name="Antoshechkin I."/>
            <person name="Miller M.M."/>
            <person name="Sternberg P.W."/>
            <person name="Aroian R.V."/>
        </authorList>
    </citation>
    <scope>NUCLEOTIDE SEQUENCE</scope>
    <source>
        <strain evidence="4">HY135</strain>
    </source>
</reference>
<organism evidence="3 4">
    <name type="scientific">Ancylostoma ceylanicum</name>
    <dbReference type="NCBI Taxonomy" id="53326"/>
    <lineage>
        <taxon>Eukaryota</taxon>
        <taxon>Metazoa</taxon>
        <taxon>Ecdysozoa</taxon>
        <taxon>Nematoda</taxon>
        <taxon>Chromadorea</taxon>
        <taxon>Rhabditida</taxon>
        <taxon>Rhabditina</taxon>
        <taxon>Rhabditomorpha</taxon>
        <taxon>Strongyloidea</taxon>
        <taxon>Ancylostomatidae</taxon>
        <taxon>Ancylostomatinae</taxon>
        <taxon>Ancylostoma</taxon>
    </lineage>
</organism>
<keyword evidence="4" id="KW-1185">Reference proteome</keyword>
<proteinExistence type="predicted"/>
<protein>
    <submittedName>
        <fullName evidence="3">Uncharacterized protein</fullName>
    </submittedName>
</protein>
<feature type="chain" id="PRO_5001489786" evidence="2">
    <location>
        <begin position="21"/>
        <end position="156"/>
    </location>
</feature>
<comment type="caution">
    <text evidence="3">The sequence shown here is derived from an EMBL/GenBank/DDBJ whole genome shotgun (WGS) entry which is preliminary data.</text>
</comment>
<sequence>MSFTYYLLPILAFTAQRSLASFPTNVVEEEPAVAVAPQPPTQVLVGPAHAAPVVSQIPAPAVYQPHVYSHGLYPHYYHPRTEVRNVVKGYAKETGHRSETQMVSEDGHLPATWGIHAAEHLPEALAFPAPFRSRLHRKKMAKKASRAHRSRNNKKN</sequence>
<evidence type="ECO:0000313" key="4">
    <source>
        <dbReference type="Proteomes" id="UP000024635"/>
    </source>
</evidence>
<dbReference type="EMBL" id="JARK01001519">
    <property type="protein sequence ID" value="EYB93358.1"/>
    <property type="molecule type" value="Genomic_DNA"/>
</dbReference>
<feature type="region of interest" description="Disordered" evidence="1">
    <location>
        <begin position="137"/>
        <end position="156"/>
    </location>
</feature>
<keyword evidence="2" id="KW-0732">Signal</keyword>
<gene>
    <name evidence="3" type="primary">Acey_s0183.g937</name>
    <name evidence="3" type="ORF">Y032_0183g937</name>
</gene>
<evidence type="ECO:0000313" key="3">
    <source>
        <dbReference type="EMBL" id="EYB93358.1"/>
    </source>
</evidence>
<feature type="signal peptide" evidence="2">
    <location>
        <begin position="1"/>
        <end position="20"/>
    </location>
</feature>
<name>A0A016SRL6_9BILA</name>
<dbReference type="OrthoDB" id="5877292at2759"/>